<evidence type="ECO:0000313" key="2">
    <source>
        <dbReference type="Proteomes" id="UP000076580"/>
    </source>
</evidence>
<dbReference type="AlphaFoldDB" id="A0A151GYA8"/>
<comment type="caution">
    <text evidence="1">The sequence shown here is derived from an EMBL/GenBank/DDBJ whole genome shotgun (WGS) entry which is preliminary data.</text>
</comment>
<evidence type="ECO:0000313" key="1">
    <source>
        <dbReference type="EMBL" id="KYK62077.1"/>
    </source>
</evidence>
<organism evidence="1 2">
    <name type="scientific">Drechmeria coniospora</name>
    <name type="common">Nematophagous fungus</name>
    <name type="synonym">Meria coniospora</name>
    <dbReference type="NCBI Taxonomy" id="98403"/>
    <lineage>
        <taxon>Eukaryota</taxon>
        <taxon>Fungi</taxon>
        <taxon>Dikarya</taxon>
        <taxon>Ascomycota</taxon>
        <taxon>Pezizomycotina</taxon>
        <taxon>Sordariomycetes</taxon>
        <taxon>Hypocreomycetidae</taxon>
        <taxon>Hypocreales</taxon>
        <taxon>Ophiocordycipitaceae</taxon>
        <taxon>Drechmeria</taxon>
    </lineage>
</organism>
<dbReference type="RefSeq" id="XP_040661429.1">
    <property type="nucleotide sequence ID" value="XM_040800546.1"/>
</dbReference>
<dbReference type="Proteomes" id="UP000076580">
    <property type="component" value="Chromosome 01"/>
</dbReference>
<name>A0A151GYA8_DRECN</name>
<sequence length="267" mass="29554">MDRMIYVPGPQAKEQIFQAQGHMFFSRQTALDFADEFVRKAPGGCTGPHLPQLYERMRTCLGEGEQVDIWFGLCRPDTTAGQEELSSGELVGHTWALHRTADGEEKHLWEVGRGTPAMGEAFAARAFNAYREAMARFLGKGPPPAVLVDQTGMAAERPREFKRKPIISRALSPSNLYHASGRMWYFVELAPPPTTVDEPVVLSRPMRSFDALALSALAALAWGEPPLVFGISSTTDMLGKLPTGFVRTTYEADETVKRRDGEILLVI</sequence>
<keyword evidence="2" id="KW-1185">Reference proteome</keyword>
<proteinExistence type="predicted"/>
<reference evidence="1 2" key="1">
    <citation type="journal article" date="2016" name="Sci. Rep.">
        <title>Insights into Adaptations to a Near-Obligate Nematode Endoparasitic Lifestyle from the Finished Genome of Drechmeria coniospora.</title>
        <authorList>
            <person name="Zhang L."/>
            <person name="Zhou Z."/>
            <person name="Guo Q."/>
            <person name="Fokkens L."/>
            <person name="Miskei M."/>
            <person name="Pocsi I."/>
            <person name="Zhang W."/>
            <person name="Chen M."/>
            <person name="Wang L."/>
            <person name="Sun Y."/>
            <person name="Donzelli B.G."/>
            <person name="Gibson D.M."/>
            <person name="Nelson D.R."/>
            <person name="Luo J.G."/>
            <person name="Rep M."/>
            <person name="Liu H."/>
            <person name="Yang S."/>
            <person name="Wang J."/>
            <person name="Krasnoff S.B."/>
            <person name="Xu Y."/>
            <person name="Molnar I."/>
            <person name="Lin M."/>
        </authorList>
    </citation>
    <scope>NUCLEOTIDE SEQUENCE [LARGE SCALE GENOMIC DNA]</scope>
    <source>
        <strain evidence="1 2">ARSEF 6962</strain>
    </source>
</reference>
<gene>
    <name evidence="1" type="ORF">DCS_03222</name>
</gene>
<dbReference type="EMBL" id="LAYC01000001">
    <property type="protein sequence ID" value="KYK62077.1"/>
    <property type="molecule type" value="Genomic_DNA"/>
</dbReference>
<dbReference type="GeneID" id="63715865"/>
<protein>
    <submittedName>
        <fullName evidence="1">Uncharacterized protein</fullName>
    </submittedName>
</protein>
<dbReference type="InParanoid" id="A0A151GYA8"/>
<accession>A0A151GYA8</accession>